<dbReference type="KEGG" id="spar:SPRG_13604"/>
<name>A0A067BQN6_SAPPC</name>
<feature type="transmembrane region" description="Helical" evidence="1">
    <location>
        <begin position="684"/>
        <end position="705"/>
    </location>
</feature>
<keyword evidence="1" id="KW-0472">Membrane</keyword>
<feature type="transmembrane region" description="Helical" evidence="1">
    <location>
        <begin position="1648"/>
        <end position="1666"/>
    </location>
</feature>
<dbReference type="Proteomes" id="UP000030745">
    <property type="component" value="Unassembled WGS sequence"/>
</dbReference>
<evidence type="ECO:0000313" key="3">
    <source>
        <dbReference type="Proteomes" id="UP000030745"/>
    </source>
</evidence>
<evidence type="ECO:0000313" key="2">
    <source>
        <dbReference type="EMBL" id="KDO20573.1"/>
    </source>
</evidence>
<sequence>MTSVLPTTRAVGPFAPSSSLPPRRLWARIDVLFGYSYILLSLFCGVWFLQQLNPSFANDLFWAHYNLSGYEAYLIDVSNAVLATTDAGDIDLLAMSMDKAYTSPISSTLVYTTYARSLALTKCTSLEYAVPNVRNMSMSAIKNPNAQLCWVDFEKQWEVAHTLRRQERCAQRYVYNAAVYYEAYLRNTNVPAFLRKFGTPGNEFYVAILAAILVSPRGSRWLDAVSNALPTTSVDQEVAFWRRVPLTEFVYVWQNAGITGIAETLILRNALGIDETITVKSVPHTSGHWTSSNLYFFLGNDWWIMQLTNQSLVRSATNFFGLRDEFEVYGGYMNNEDGTDYVGPTALARAYIGPFLSIDALLVPVPSVLETYYRKMQAYMTAVPGDAFRALPVATLAPFPPAWRSDVYAFYGGNILCLYGGPLPFVQESFSTDDGCVTQAPLRVPTSRFSLLFASAAMAAWNVRDICALQSDSRCPATLQSFGLLLASSPPPNMAPELANVTEAIVALNVSLMQFATPLTNRSDFQLLLHPVLADGAWTFYGWLMLCDWVEGKREVVSFQGDAATMVLISAAYTPVSYSTGVGTRYLSNANEILFYLVNYTSAVLIGVGLLSILYGLSLRGQLVAANLLYFNRFVGAVWVGRPLLLLRGFAAALLLSTSPIALHTSNNGTTSFAIVQRSMFDKFVFAGEACWISYVVTDICLLVASSSPPRLAQIARTCSATDMDDALLCQSGVVEIGRLVRVLWLVASQLVAIVLAFVLGRVAQWMRVAPATAPRGQGQHHLLVSSVAHAFVASSDTTVWALDAVSCLLCGLLPLRFRGQDYLFDLRLWLLVRDGDNHHVTPLAAPHVDALEAAKPVVPTVPMVPTARTWQYENNPVFAALGFVYIIVAIIGSVSYFEVSRVNLANDLSWATFNMTGAHAFIANYLNEFTLYMPLSTQQGFDLDDAGLALPGAYNDSSGVVISSRLHPSIVQYTLLNSTTAAIRDLRRTSACHVPWIFTAYCYVDFAKTWSVAATASRASRCDAMASNGAVYLEAVLRNVAWSAWLSCGYGEAFEIAFGNELATTMAGQRWLASVQTDALVPISAEVAHWTAARITSYTLQWQTFKTLGLINTYSISNAYGGVYPLTLQATNGSFQSTHATSYKMYWGLANDLMAVATNATLGIAGQSLLRSSANFAFVNTSATSVLTAAGALTSPLTRAMTLVQDAVLGPFGAVDVYYVPAPMSLKAAVQQLKTYVRRRLRQEPHCQKLFANISTIDSNLVIPAAWADIGFFSTGGPLLCDDGSPQPISAGPRTLLSRGTCPTSNTLSSIGMSATYLVLAAVLSNLPSLLSHPGMDIAAICAQSSTSPTACARYLNATMAFLPACVNSGYSAYTPLLAHARSDLQALNISLMQMGIANLSAPLTMYTSQLLDPSDRRFDYFAWFYLYDWSRGTREVVSFQGDVGAISIMSDYHSLVAREAQRWELSTIVASYARACVQYVTFVMICVATVVGLYILSSRGHVEGLNMLVLNRVGGIVWVGRPLLFVRSLTAVCLLSTGTLELVYDGGYSFFQSTSNPWYKTWLAASEVTWLLSVVNDLLMVVTLEYTPYCATPNSLLVWLVAAILSATYPVTHSATLSTDACYAAHVDFQLICNSATIYIGSTNRLWTLIGVVVACNIVVYVVVRMTLTEAPRSDIHSHFLYAGARYLFWHSKWKYEDVYYLDKASAVLNGILPLRYRGRLYAFDIKLWRIFTLPAPAPVPRGHAFYEASQAALPLIEY</sequence>
<dbReference type="EMBL" id="KK583308">
    <property type="protein sequence ID" value="KDO20573.1"/>
    <property type="molecule type" value="Genomic_DNA"/>
</dbReference>
<reference evidence="2 3" key="1">
    <citation type="journal article" date="2013" name="PLoS Genet.">
        <title>Distinctive expansion of potential virulence genes in the genome of the oomycete fish pathogen Saprolegnia parasitica.</title>
        <authorList>
            <person name="Jiang R.H."/>
            <person name="de Bruijn I."/>
            <person name="Haas B.J."/>
            <person name="Belmonte R."/>
            <person name="Lobach L."/>
            <person name="Christie J."/>
            <person name="van den Ackerveken G."/>
            <person name="Bottin A."/>
            <person name="Bulone V."/>
            <person name="Diaz-Moreno S.M."/>
            <person name="Dumas B."/>
            <person name="Fan L."/>
            <person name="Gaulin E."/>
            <person name="Govers F."/>
            <person name="Grenville-Briggs L.J."/>
            <person name="Horner N.R."/>
            <person name="Levin J.Z."/>
            <person name="Mammella M."/>
            <person name="Meijer H.J."/>
            <person name="Morris P."/>
            <person name="Nusbaum C."/>
            <person name="Oome S."/>
            <person name="Phillips A.J."/>
            <person name="van Rooyen D."/>
            <person name="Rzeszutek E."/>
            <person name="Saraiva M."/>
            <person name="Secombes C.J."/>
            <person name="Seidl M.F."/>
            <person name="Snel B."/>
            <person name="Stassen J.H."/>
            <person name="Sykes S."/>
            <person name="Tripathy S."/>
            <person name="van den Berg H."/>
            <person name="Vega-Arreguin J.C."/>
            <person name="Wawra S."/>
            <person name="Young S.K."/>
            <person name="Zeng Q."/>
            <person name="Dieguez-Uribeondo J."/>
            <person name="Russ C."/>
            <person name="Tyler B.M."/>
            <person name="van West P."/>
        </authorList>
    </citation>
    <scope>NUCLEOTIDE SEQUENCE [LARGE SCALE GENOMIC DNA]</scope>
    <source>
        <strain evidence="2 3">CBS 223.65</strain>
    </source>
</reference>
<dbReference type="OrthoDB" id="71690at2759"/>
<dbReference type="GeneID" id="24135471"/>
<dbReference type="RefSeq" id="XP_012208699.1">
    <property type="nucleotide sequence ID" value="XM_012353309.1"/>
</dbReference>
<organism evidence="2 3">
    <name type="scientific">Saprolegnia parasitica (strain CBS 223.65)</name>
    <dbReference type="NCBI Taxonomy" id="695850"/>
    <lineage>
        <taxon>Eukaryota</taxon>
        <taxon>Sar</taxon>
        <taxon>Stramenopiles</taxon>
        <taxon>Oomycota</taxon>
        <taxon>Saprolegniomycetes</taxon>
        <taxon>Saprolegniales</taxon>
        <taxon>Saprolegniaceae</taxon>
        <taxon>Saprolegnia</taxon>
    </lineage>
</organism>
<proteinExistence type="predicted"/>
<keyword evidence="3" id="KW-1185">Reference proteome</keyword>
<feature type="transmembrane region" description="Helical" evidence="1">
    <location>
        <begin position="743"/>
        <end position="761"/>
    </location>
</feature>
<dbReference type="VEuPathDB" id="FungiDB:SPRG_13604"/>
<dbReference type="OMA" id="GNDWWIM"/>
<feature type="transmembrane region" description="Helical" evidence="1">
    <location>
        <begin position="1598"/>
        <end position="1614"/>
    </location>
</feature>
<feature type="transmembrane region" description="Helical" evidence="1">
    <location>
        <begin position="646"/>
        <end position="663"/>
    </location>
</feature>
<gene>
    <name evidence="2" type="ORF">SPRG_13604</name>
</gene>
<keyword evidence="1" id="KW-0812">Transmembrane</keyword>
<feature type="transmembrane region" description="Helical" evidence="1">
    <location>
        <begin position="31"/>
        <end position="49"/>
    </location>
</feature>
<protein>
    <submittedName>
        <fullName evidence="2">Uncharacterized protein</fullName>
    </submittedName>
</protein>
<feature type="transmembrane region" description="Helical" evidence="1">
    <location>
        <begin position="1481"/>
        <end position="1499"/>
    </location>
</feature>
<evidence type="ECO:0000256" key="1">
    <source>
        <dbReference type="SAM" id="Phobius"/>
    </source>
</evidence>
<feature type="transmembrane region" description="Helical" evidence="1">
    <location>
        <begin position="878"/>
        <end position="898"/>
    </location>
</feature>
<keyword evidence="1" id="KW-1133">Transmembrane helix</keyword>
<feature type="transmembrane region" description="Helical" evidence="1">
    <location>
        <begin position="593"/>
        <end position="616"/>
    </location>
</feature>
<accession>A0A067BQN6</accession>